<feature type="region of interest" description="Disordered" evidence="5">
    <location>
        <begin position="1"/>
        <end position="54"/>
    </location>
</feature>
<reference evidence="7" key="1">
    <citation type="journal article" date="2009" name="Plant Mol. Biol.">
        <title>Insights into corn genes derived from large-scale cDNA sequencing.</title>
        <authorList>
            <person name="Alexandrov N.N."/>
            <person name="Brover V.V."/>
            <person name="Freidin S."/>
            <person name="Troukhan M.E."/>
            <person name="Tatarinova T.V."/>
            <person name="Zhang H."/>
            <person name="Swaller T.J."/>
            <person name="Lu Y.P."/>
            <person name="Bouck J."/>
            <person name="Flavell R.B."/>
            <person name="Feldmann K.A."/>
        </authorList>
    </citation>
    <scope>NUCLEOTIDE SEQUENCE</scope>
</reference>
<dbReference type="EnsemblPlants" id="Zm00001eb174450_T001">
    <property type="protein sequence ID" value="Zm00001eb174450_P001"/>
    <property type="gene ID" value="Zm00001eb174450"/>
</dbReference>
<dbReference type="Gene3D" id="2.30.30.1150">
    <property type="match status" value="1"/>
</dbReference>
<dbReference type="STRING" id="4577.B6SV09"/>
<evidence type="ECO:0000256" key="3">
    <source>
        <dbReference type="ARBA" id="ARBA00022833"/>
    </source>
</evidence>
<dbReference type="Gramene" id="Zm00001eb174450_T001">
    <property type="protein sequence ID" value="Zm00001eb174450_P001"/>
    <property type="gene ID" value="Zm00001eb174450"/>
</dbReference>
<dbReference type="EMBL" id="EU956574">
    <property type="protein sequence ID" value="ACG28692.1"/>
    <property type="molecule type" value="mRNA"/>
</dbReference>
<dbReference type="GO" id="GO:0000785">
    <property type="term" value="C:chromatin"/>
    <property type="evidence" value="ECO:0000318"/>
    <property type="project" value="GO_Central"/>
</dbReference>
<reference evidence="11" key="7">
    <citation type="submission" date="2021-05" db="UniProtKB">
        <authorList>
            <consortium name="EnsemblPlants"/>
        </authorList>
    </citation>
    <scope>IDENTIFICATION</scope>
    <source>
        <strain evidence="11">cv. B73</strain>
    </source>
</reference>
<dbReference type="InterPro" id="IPR011011">
    <property type="entry name" value="Znf_FYVE_PHD"/>
</dbReference>
<evidence type="ECO:0000313" key="11">
    <source>
        <dbReference type="EnsemblPlants" id="Zm00001eb174450_P001"/>
    </source>
</evidence>
<evidence type="ECO:0000259" key="6">
    <source>
        <dbReference type="PROSITE" id="PS50016"/>
    </source>
</evidence>
<dbReference type="AlphaFoldDB" id="B6SV09"/>
<dbReference type="SMART" id="SM00249">
    <property type="entry name" value="PHD"/>
    <property type="match status" value="3"/>
</dbReference>
<dbReference type="EMBL" id="KJ727862">
    <property type="protein sequence ID" value="AIB05353.1"/>
    <property type="molecule type" value="mRNA"/>
</dbReference>
<dbReference type="GO" id="GO:0005634">
    <property type="term" value="C:nucleus"/>
    <property type="evidence" value="ECO:0000318"/>
    <property type="project" value="GO_Central"/>
</dbReference>
<dbReference type="PROSITE" id="PS50016">
    <property type="entry name" value="ZF_PHD_2"/>
    <property type="match status" value="3"/>
</dbReference>
<proteinExistence type="evidence at protein level"/>
<keyword evidence="1" id="KW-0479">Metal-binding</keyword>
<accession>B6SV09</accession>
<reference evidence="10" key="5">
    <citation type="submission" date="2015-12" db="EMBL/GenBank/DDBJ databases">
        <title>Update maize B73 reference genome by single molecule sequencing technologies.</title>
        <authorList>
            <consortium name="Maize Genome Sequencing Project"/>
            <person name="Ware D."/>
        </authorList>
    </citation>
    <scope>NUCLEOTIDE SEQUENCE</scope>
    <source>
        <tissue evidence="10">Seedling</tissue>
    </source>
</reference>
<evidence type="ECO:0000256" key="5">
    <source>
        <dbReference type="SAM" id="MobiDB-lite"/>
    </source>
</evidence>
<dbReference type="PANTHER" id="PTHR47162:SF9">
    <property type="entry name" value="PHD FINGER PROTEIN EHD3-LIKE"/>
    <property type="match status" value="1"/>
</dbReference>
<dbReference type="PANTHER" id="PTHR47162">
    <property type="entry name" value="OS02G0192300 PROTEIN"/>
    <property type="match status" value="1"/>
</dbReference>
<evidence type="ECO:0000313" key="7">
    <source>
        <dbReference type="EMBL" id="ACG28692.1"/>
    </source>
</evidence>
<dbReference type="SUPFAM" id="SSF57903">
    <property type="entry name" value="FYVE/PHD zinc finger"/>
    <property type="match status" value="3"/>
</dbReference>
<evidence type="ECO:0000313" key="8">
    <source>
        <dbReference type="EMBL" id="ACL53125.1"/>
    </source>
</evidence>
<reference evidence="9" key="4">
    <citation type="submission" date="2014-04" db="EMBL/GenBank/DDBJ databases">
        <title>The Maize TFome - Development of a transcription factor open reading frame collection for functional genomics.</title>
        <authorList>
            <person name="Burdo B."/>
            <person name="Gray J."/>
            <person name="Goetting-Minesky M.P."/>
            <person name="Wittler B."/>
            <person name="Hunt M."/>
            <person name="Li T."/>
            <person name="Velliquette D."/>
            <person name="Thomas J."/>
            <person name="Gentzel I."/>
            <person name="Dos Santos Brito M."/>
            <person name="Mejia-Guerra M.K."/>
            <person name="Connolly L.N."/>
            <person name="Qaisi D."/>
            <person name="Li W."/>
            <person name="Casas M.I."/>
            <person name="Doseff A.I."/>
            <person name="Grotewold E."/>
        </authorList>
    </citation>
    <scope>NUCLEOTIDE SEQUENCE</scope>
</reference>
<protein>
    <submittedName>
        <fullName evidence="9">PHD transcription factor</fullName>
    </submittedName>
    <submittedName>
        <fullName evidence="7">PHD-finger family protein</fullName>
    </submittedName>
    <submittedName>
        <fullName evidence="10">RING/FYVE/PHD-type zinc finger family protein</fullName>
    </submittedName>
</protein>
<dbReference type="OrthoDB" id="1903104at2759"/>
<feature type="domain" description="PHD-type" evidence="6">
    <location>
        <begin position="417"/>
        <end position="475"/>
    </location>
</feature>
<feature type="domain" description="PHD-type" evidence="6">
    <location>
        <begin position="305"/>
        <end position="355"/>
    </location>
</feature>
<organism evidence="7">
    <name type="scientific">Zea mays</name>
    <name type="common">Maize</name>
    <dbReference type="NCBI Taxonomy" id="4577"/>
    <lineage>
        <taxon>Eukaryota</taxon>
        <taxon>Viridiplantae</taxon>
        <taxon>Streptophyta</taxon>
        <taxon>Embryophyta</taxon>
        <taxon>Tracheophyta</taxon>
        <taxon>Spermatophyta</taxon>
        <taxon>Magnoliopsida</taxon>
        <taxon>Liliopsida</taxon>
        <taxon>Poales</taxon>
        <taxon>Poaceae</taxon>
        <taxon>PACMAD clade</taxon>
        <taxon>Panicoideae</taxon>
        <taxon>Andropogonodae</taxon>
        <taxon>Andropogoneae</taxon>
        <taxon>Tripsacinae</taxon>
        <taxon>Zea</taxon>
    </lineage>
</organism>
<dbReference type="GeneID" id="100281389"/>
<feature type="region of interest" description="Disordered" evidence="5">
    <location>
        <begin position="118"/>
        <end position="142"/>
    </location>
</feature>
<keyword evidence="12" id="KW-1185">Reference proteome</keyword>
<dbReference type="SMR" id="B6SV09"/>
<evidence type="ECO:0000256" key="4">
    <source>
        <dbReference type="PROSITE-ProRule" id="PRU00146"/>
    </source>
</evidence>
<dbReference type="RefSeq" id="NP_001147779.1">
    <property type="nucleotide sequence ID" value="NM_001154307.1"/>
</dbReference>
<evidence type="ECO:0007829" key="13">
    <source>
        <dbReference type="PeptideAtlas" id="B6SV09"/>
    </source>
</evidence>
<gene>
    <name evidence="9" type="primary">PHD13</name>
    <name evidence="11" type="synonym">LOC100281389</name>
    <name evidence="10" type="ORF">ZEAMMB73_Zm00001d049736</name>
</gene>
<dbReference type="Proteomes" id="UP000007305">
    <property type="component" value="Chromosome 4"/>
</dbReference>
<evidence type="ECO:0000256" key="1">
    <source>
        <dbReference type="ARBA" id="ARBA00022723"/>
    </source>
</evidence>
<dbReference type="GO" id="GO:0003712">
    <property type="term" value="F:transcription coregulator activity"/>
    <property type="evidence" value="ECO:0000318"/>
    <property type="project" value="GO_Central"/>
</dbReference>
<dbReference type="HOGENOM" id="CLU_017556_1_0_1"/>
<dbReference type="EMBL" id="CM000780">
    <property type="protein sequence ID" value="AQK51247.1"/>
    <property type="molecule type" value="Genomic_DNA"/>
</dbReference>
<evidence type="ECO:0000313" key="10">
    <source>
        <dbReference type="EMBL" id="AQK51247.1"/>
    </source>
</evidence>
<dbReference type="GO" id="GO:0003682">
    <property type="term" value="F:chromatin binding"/>
    <property type="evidence" value="ECO:0000318"/>
    <property type="project" value="GO_Central"/>
</dbReference>
<dbReference type="FunCoup" id="B6SV09">
    <property type="interactions" value="3227"/>
</dbReference>
<dbReference type="InterPro" id="IPR013083">
    <property type="entry name" value="Znf_RING/FYVE/PHD"/>
</dbReference>
<dbReference type="GO" id="GO:0004402">
    <property type="term" value="F:histone acetyltransferase activity"/>
    <property type="evidence" value="ECO:0000318"/>
    <property type="project" value="GO_Central"/>
</dbReference>
<keyword evidence="3" id="KW-0862">Zinc</keyword>
<dbReference type="KEGG" id="zma:100281389"/>
<dbReference type="InterPro" id="IPR001965">
    <property type="entry name" value="Znf_PHD"/>
</dbReference>
<dbReference type="Pfam" id="PF00628">
    <property type="entry name" value="PHD"/>
    <property type="match status" value="2"/>
</dbReference>
<sequence length="558" mass="61238">MASDGAPRGRRPKRPASGGLVQPDVLTYKRRRRGTGANAGHSAVTSGPDPDPVKNQMSAVVHATNSQQGGRQTLDRHWRSWRDTLEGVLRSTAVNQSAGGIQNCIRDALRYNGWHPTEHGNLVDDRGTDEEDATGALHSEESSGALVKLEDGTVASLEANKAMCHDTLFDILISEKFAMLCDLLAATFHGSKPDDVIGLQIIDAKMRNGDYAQNPALFDHDIKQIWKKFEHVGQEMAGLASSLLLISQASNQKQASDISEIDVAEHKIEETSLVGVTRKALRKFTPPCDSGYSTIPRRTGTSGSDGICKDCGRKADSKGRIICDRCEAAYHVSCLKLAIDEEAPAKWYCPTCVEPDVPLKSNNHGRAHEGCDVCEWLEVEKPEEPAEEPELAVKTQESSVSSIVEDSEPDLSITALANLCKLCGTCEDENKKFVVCGHGYCSFKFYHALCLKESQIASEKQRNLKCWYCPSCLCRRCFKNKDDEKIVLCDGCDEAYHTYCMDPPRSSVPRGKWFCTPCSAWRSANGMQRYEKSILQSVKRVPDAKGPKVQAAAAAPGK</sequence>
<feature type="domain" description="PHD-type" evidence="6">
    <location>
        <begin position="471"/>
        <end position="521"/>
    </location>
</feature>
<dbReference type="ExpressionAtlas" id="B6SV09">
    <property type="expression patterns" value="baseline and differential"/>
</dbReference>
<dbReference type="GO" id="GO:0008270">
    <property type="term" value="F:zinc ion binding"/>
    <property type="evidence" value="ECO:0007669"/>
    <property type="project" value="UniProtKB-KW"/>
</dbReference>
<reference evidence="12" key="3">
    <citation type="journal article" date="2009" name="Science">
        <title>The B73 maize genome: complexity, diversity, and dynamics.</title>
        <authorList>
            <person name="Schnable P.S."/>
            <person name="Ware D."/>
            <person name="Fulton R.S."/>
            <person name="Stein J.C."/>
            <person name="Wei F."/>
            <person name="Pasternak S."/>
            <person name="Liang C."/>
            <person name="Zhang J."/>
            <person name="Fulton L."/>
            <person name="Graves T.A."/>
            <person name="Minx P."/>
            <person name="Reily A.D."/>
            <person name="Courtney L."/>
            <person name="Kruchowski S.S."/>
            <person name="Tomlinson C."/>
            <person name="Strong C."/>
            <person name="Delehaunty K."/>
            <person name="Fronick C."/>
            <person name="Courtney B."/>
            <person name="Rock S.M."/>
            <person name="Belter E."/>
            <person name="Du F."/>
            <person name="Kim K."/>
            <person name="Abbott R.M."/>
            <person name="Cotton M."/>
            <person name="Levy A."/>
            <person name="Marchetto P."/>
            <person name="Ochoa K."/>
            <person name="Jackson S.M."/>
            <person name="Gillam B."/>
            <person name="Chen W."/>
            <person name="Yan L."/>
            <person name="Higginbotham J."/>
            <person name="Cardenas M."/>
            <person name="Waligorski J."/>
            <person name="Applebaum E."/>
            <person name="Phelps L."/>
            <person name="Falcone J."/>
            <person name="Kanchi K."/>
            <person name="Thane T."/>
            <person name="Scimone A."/>
            <person name="Thane N."/>
            <person name="Henke J."/>
            <person name="Wang T."/>
            <person name="Ruppert J."/>
            <person name="Shah N."/>
            <person name="Rotter K."/>
            <person name="Hodges J."/>
            <person name="Ingenthron E."/>
            <person name="Cordes M."/>
            <person name="Kohlberg S."/>
            <person name="Sgro J."/>
            <person name="Delgado B."/>
            <person name="Mead K."/>
            <person name="Chinwalla A."/>
            <person name="Leonard S."/>
            <person name="Crouse K."/>
            <person name="Collura K."/>
            <person name="Kudrna D."/>
            <person name="Currie J."/>
            <person name="He R."/>
            <person name="Angelova A."/>
            <person name="Rajasekar S."/>
            <person name="Mueller T."/>
            <person name="Lomeli R."/>
            <person name="Scara G."/>
            <person name="Ko A."/>
            <person name="Delaney K."/>
            <person name="Wissotski M."/>
            <person name="Lopez G."/>
            <person name="Campos D."/>
            <person name="Braidotti M."/>
            <person name="Ashley E."/>
            <person name="Golser W."/>
            <person name="Kim H."/>
            <person name="Lee S."/>
            <person name="Lin J."/>
            <person name="Dujmic Z."/>
            <person name="Kim W."/>
            <person name="Talag J."/>
            <person name="Zuccolo A."/>
            <person name="Fan C."/>
            <person name="Sebastian A."/>
            <person name="Kramer M."/>
            <person name="Spiegel L."/>
            <person name="Nascimento L."/>
            <person name="Zutavern T."/>
            <person name="Miller B."/>
            <person name="Ambroise C."/>
            <person name="Muller S."/>
            <person name="Spooner W."/>
            <person name="Narechania A."/>
            <person name="Ren L."/>
            <person name="Wei S."/>
            <person name="Kumari S."/>
            <person name="Faga B."/>
            <person name="Levy M.J."/>
            <person name="McMahan L."/>
            <person name="Van Buren P."/>
            <person name="Vaughn M.W."/>
            <person name="Ying K."/>
            <person name="Yeh C.-T."/>
            <person name="Emrich S.J."/>
            <person name="Jia Y."/>
            <person name="Kalyanaraman A."/>
            <person name="Hsia A.-P."/>
            <person name="Barbazuk W.B."/>
            <person name="Baucom R.S."/>
            <person name="Brutnell T.P."/>
            <person name="Carpita N.C."/>
            <person name="Chaparro C."/>
            <person name="Chia J.-M."/>
            <person name="Deragon J.-M."/>
            <person name="Estill J.C."/>
            <person name="Fu Y."/>
            <person name="Jeddeloh J.A."/>
            <person name="Han Y."/>
            <person name="Lee H."/>
            <person name="Li P."/>
            <person name="Lisch D.R."/>
            <person name="Liu S."/>
            <person name="Liu Z."/>
            <person name="Nagel D.H."/>
            <person name="McCann M.C."/>
            <person name="SanMiguel P."/>
            <person name="Myers A.M."/>
            <person name="Nettleton D."/>
            <person name="Nguyen J."/>
            <person name="Penning B.W."/>
            <person name="Ponnala L."/>
            <person name="Schneider K.L."/>
            <person name="Schwartz D.C."/>
            <person name="Sharma A."/>
            <person name="Soderlund C."/>
            <person name="Springer N.M."/>
            <person name="Sun Q."/>
            <person name="Wang H."/>
            <person name="Waterman M."/>
            <person name="Westerman R."/>
            <person name="Wolfgruber T.K."/>
            <person name="Yang L."/>
            <person name="Yu Y."/>
            <person name="Zhang L."/>
            <person name="Zhou S."/>
            <person name="Zhu Q."/>
            <person name="Bennetzen J.L."/>
            <person name="Dawe R.K."/>
            <person name="Jiang J."/>
            <person name="Jiang N."/>
            <person name="Presting G.G."/>
            <person name="Wessler S.R."/>
            <person name="Aluru S."/>
            <person name="Martienssen R.A."/>
            <person name="Clifton S.W."/>
            <person name="McCombie W.R."/>
            <person name="Wing R.A."/>
            <person name="Wilson R.K."/>
        </authorList>
    </citation>
    <scope>NUCLEOTIDE SEQUENCE [LARGE SCALE GENOMIC DNA]</scope>
    <source>
        <strain evidence="12">cv. B73</strain>
    </source>
</reference>
<reference evidence="8" key="2">
    <citation type="journal article" date="2009" name="PLoS Genet.">
        <title>Sequencing, mapping, and analysis of 27,455 maize full-length cDNAs.</title>
        <authorList>
            <person name="Soderlund C."/>
            <person name="Descour A."/>
            <person name="Kudrna D."/>
            <person name="Bomhoff M."/>
            <person name="Boyd L."/>
            <person name="Currie J."/>
            <person name="Angelova A."/>
            <person name="Collura K."/>
            <person name="Wissotski M."/>
            <person name="Ashley E."/>
            <person name="Morrow D."/>
            <person name="Fernandes J."/>
            <person name="Walbot V."/>
            <person name="Yu Y."/>
        </authorList>
    </citation>
    <scope>NUCLEOTIDE SEQUENCE</scope>
    <source>
        <strain evidence="8">B73</strain>
    </source>
</reference>
<keyword evidence="2 4" id="KW-0863">Zinc-finger</keyword>
<dbReference type="PaxDb" id="4577-GRMZM2G059266_P01"/>
<dbReference type="EMBL" id="BT054518">
    <property type="protein sequence ID" value="ACL53125.1"/>
    <property type="molecule type" value="mRNA"/>
</dbReference>
<name>B6SV09_MAIZE</name>
<evidence type="ECO:0000313" key="9">
    <source>
        <dbReference type="EMBL" id="AIB05353.1"/>
    </source>
</evidence>
<dbReference type="InterPro" id="IPR019786">
    <property type="entry name" value="Zinc_finger_PHD-type_CS"/>
</dbReference>
<evidence type="ECO:0000313" key="12">
    <source>
        <dbReference type="Proteomes" id="UP000007305"/>
    </source>
</evidence>
<dbReference type="GO" id="GO:0006357">
    <property type="term" value="P:regulation of transcription by RNA polymerase II"/>
    <property type="evidence" value="ECO:0000318"/>
    <property type="project" value="GO_Central"/>
</dbReference>
<dbReference type="eggNOG" id="ENOG502QQIW">
    <property type="taxonomic scope" value="Eukaryota"/>
</dbReference>
<dbReference type="Gene3D" id="3.30.40.10">
    <property type="entry name" value="Zinc/RING finger domain, C3HC4 (zinc finger)"/>
    <property type="match status" value="1"/>
</dbReference>
<dbReference type="CDD" id="cd15543">
    <property type="entry name" value="PHD_RSF1"/>
    <property type="match status" value="1"/>
</dbReference>
<reference evidence="11" key="6">
    <citation type="submission" date="2019-07" db="EMBL/GenBank/DDBJ databases">
        <authorList>
            <person name="Seetharam A."/>
            <person name="Woodhouse M."/>
            <person name="Cannon E."/>
        </authorList>
    </citation>
    <scope>NUCLEOTIDE SEQUENCE [LARGE SCALE GENOMIC DNA]</scope>
    <source>
        <strain evidence="11">cv. B73</strain>
    </source>
</reference>
<dbReference type="PROSITE" id="PS01359">
    <property type="entry name" value="ZF_PHD_1"/>
    <property type="match status" value="1"/>
</dbReference>
<evidence type="ECO:0000256" key="2">
    <source>
        <dbReference type="ARBA" id="ARBA00022771"/>
    </source>
</evidence>
<keyword evidence="13" id="KW-1267">Proteomics identification</keyword>
<dbReference type="InterPro" id="IPR019787">
    <property type="entry name" value="Znf_PHD-finger"/>
</dbReference>